<organism evidence="2 3">
    <name type="scientific">Rhodoferax antarcticus ANT.BR</name>
    <dbReference type="NCBI Taxonomy" id="1111071"/>
    <lineage>
        <taxon>Bacteria</taxon>
        <taxon>Pseudomonadati</taxon>
        <taxon>Pseudomonadota</taxon>
        <taxon>Betaproteobacteria</taxon>
        <taxon>Burkholderiales</taxon>
        <taxon>Comamonadaceae</taxon>
        <taxon>Rhodoferax</taxon>
    </lineage>
</organism>
<dbReference type="SUPFAM" id="SSF50346">
    <property type="entry name" value="PRC-barrel domain"/>
    <property type="match status" value="1"/>
</dbReference>
<name>A0A1Q8YG59_9BURK</name>
<dbReference type="Pfam" id="PF05239">
    <property type="entry name" value="PRC"/>
    <property type="match status" value="1"/>
</dbReference>
<dbReference type="InterPro" id="IPR027275">
    <property type="entry name" value="PRC-brl_dom"/>
</dbReference>
<protein>
    <submittedName>
        <fullName evidence="2">Putative photosystem reaction center subunit H</fullName>
    </submittedName>
</protein>
<dbReference type="Gene3D" id="2.30.30.240">
    <property type="entry name" value="PRC-barrel domain"/>
    <property type="match status" value="1"/>
</dbReference>
<comment type="caution">
    <text evidence="2">The sequence shown here is derived from an EMBL/GenBank/DDBJ whole genome shotgun (WGS) entry which is preliminary data.</text>
</comment>
<evidence type="ECO:0000313" key="2">
    <source>
        <dbReference type="EMBL" id="OLP07031.1"/>
    </source>
</evidence>
<dbReference type="InterPro" id="IPR011033">
    <property type="entry name" value="PRC_barrel-like_sf"/>
</dbReference>
<keyword evidence="3" id="KW-1185">Reference proteome</keyword>
<proteinExistence type="predicted"/>
<reference evidence="2 3" key="1">
    <citation type="submission" date="2017-01" db="EMBL/GenBank/DDBJ databases">
        <title>Genome sequence of Rhodoferax antarcticus ANT.BR, a psychrophilic purple nonsulfur bacterium from an Antarctic microbial mat.</title>
        <authorList>
            <person name="Baker J."/>
            <person name="Riester C."/>
            <person name="Skinner B."/>
            <person name="Newell A."/>
            <person name="Swingley W."/>
            <person name="Madigan M."/>
            <person name="Jung D."/>
            <person name="Asao M."/>
            <person name="Chen M."/>
            <person name="Loughlin P."/>
            <person name="Pan H."/>
            <person name="Lin S."/>
            <person name="Li N."/>
            <person name="Shaw J."/>
            <person name="Prado M."/>
            <person name="Sherman C."/>
            <person name="Li X."/>
            <person name="Tang J."/>
            <person name="Blankenship R."/>
            <person name="Zhao T."/>
            <person name="Touchman J."/>
            <person name="Sattley M."/>
        </authorList>
    </citation>
    <scope>NUCLEOTIDE SEQUENCE [LARGE SCALE GENOMIC DNA]</scope>
    <source>
        <strain evidence="2 3">ANT.BR</strain>
    </source>
</reference>
<sequence length="190" mass="19673">MWAQHLQTGLNPPSQPTALVVGPVPPLQRRVIMKTSVSILALSLAGAFAVHGSATAQVAGTTTTTGVSIVESTQLALGWSVKKTLLGATIYNETGQKVGNVQDIIIAPDQSVSYVIVGAGGFIGIGRHDVAIAATQIQSQAGKLVIAGATVNLIRAMPQFEYADDSDIARRAQFVSAAEKDITRGRALAG</sequence>
<dbReference type="Proteomes" id="UP000185911">
    <property type="component" value="Unassembled WGS sequence"/>
</dbReference>
<feature type="domain" description="PRC-barrel" evidence="1">
    <location>
        <begin position="84"/>
        <end position="146"/>
    </location>
</feature>
<accession>A0A1Q8YG59</accession>
<dbReference type="AlphaFoldDB" id="A0A1Q8YG59"/>
<gene>
    <name evidence="2" type="ORF">BLL52_1782</name>
</gene>
<evidence type="ECO:0000259" key="1">
    <source>
        <dbReference type="Pfam" id="PF05239"/>
    </source>
</evidence>
<dbReference type="EMBL" id="MSYM01000011">
    <property type="protein sequence ID" value="OLP07031.1"/>
    <property type="molecule type" value="Genomic_DNA"/>
</dbReference>
<evidence type="ECO:0000313" key="3">
    <source>
        <dbReference type="Proteomes" id="UP000185911"/>
    </source>
</evidence>